<feature type="transmembrane region" description="Helical" evidence="10">
    <location>
        <begin position="53"/>
        <end position="71"/>
    </location>
</feature>
<name>A0A5Q2TPG0_9BACI</name>
<dbReference type="InterPro" id="IPR036890">
    <property type="entry name" value="HATPase_C_sf"/>
</dbReference>
<dbReference type="EMBL" id="CP045915">
    <property type="protein sequence ID" value="QGH35923.1"/>
    <property type="molecule type" value="Genomic_DNA"/>
</dbReference>
<dbReference type="EC" id="2.7.13.3" evidence="2"/>
<feature type="coiled-coil region" evidence="9">
    <location>
        <begin position="210"/>
        <end position="244"/>
    </location>
</feature>
<proteinExistence type="predicted"/>
<dbReference type="GO" id="GO:0000155">
    <property type="term" value="F:phosphorelay sensor kinase activity"/>
    <property type="evidence" value="ECO:0007669"/>
    <property type="project" value="InterPro"/>
</dbReference>
<reference evidence="12 13" key="1">
    <citation type="submission" date="2019-11" db="EMBL/GenBank/DDBJ databases">
        <title>Gracilibacillus salitolerans sp. nov., a moderate halophile isolated from a saline soil in northwest China.</title>
        <authorList>
            <person name="Gan L."/>
        </authorList>
    </citation>
    <scope>NUCLEOTIDE SEQUENCE [LARGE SCALE GENOMIC DNA]</scope>
    <source>
        <strain evidence="12 13">SCU50</strain>
    </source>
</reference>
<keyword evidence="10" id="KW-0812">Transmembrane</keyword>
<dbReference type="InterPro" id="IPR050482">
    <property type="entry name" value="Sensor_HK_TwoCompSys"/>
</dbReference>
<evidence type="ECO:0000256" key="1">
    <source>
        <dbReference type="ARBA" id="ARBA00000085"/>
    </source>
</evidence>
<evidence type="ECO:0000256" key="4">
    <source>
        <dbReference type="ARBA" id="ARBA00022679"/>
    </source>
</evidence>
<dbReference type="InterPro" id="IPR011712">
    <property type="entry name" value="Sig_transdc_His_kin_sub3_dim/P"/>
</dbReference>
<dbReference type="Gene3D" id="1.20.5.1930">
    <property type="match status" value="1"/>
</dbReference>
<keyword evidence="3" id="KW-0597">Phosphoprotein</keyword>
<dbReference type="Proteomes" id="UP000339690">
    <property type="component" value="Chromosome"/>
</dbReference>
<evidence type="ECO:0000256" key="5">
    <source>
        <dbReference type="ARBA" id="ARBA00022741"/>
    </source>
</evidence>
<keyword evidence="4" id="KW-0808">Transferase</keyword>
<keyword evidence="10" id="KW-0472">Membrane</keyword>
<dbReference type="PANTHER" id="PTHR24421:SF10">
    <property type="entry name" value="NITRATE_NITRITE SENSOR PROTEIN NARQ"/>
    <property type="match status" value="1"/>
</dbReference>
<dbReference type="KEGG" id="grc:GI584_18520"/>
<dbReference type="GO" id="GO:0016020">
    <property type="term" value="C:membrane"/>
    <property type="evidence" value="ECO:0007669"/>
    <property type="project" value="InterPro"/>
</dbReference>
<dbReference type="RefSeq" id="WP_153792148.1">
    <property type="nucleotide sequence ID" value="NZ_CP045915.1"/>
</dbReference>
<sequence length="378" mass="43726">MNKTYFMWIAIHCLVWPLAFWGSDLHLSLQLLASFCLFLIILFIIPLFSEKPLIQTVLFSIQALTPLIIFYPVDHQLNQYLLLVQALVIAEAVFRLSLLKSVLVMLVQFAGLLWLLTQTTLSTYQLAWYALFYILVIIGLLYFQFVKRSEIEVKEKNDVLLDEYRRMKRHLVTEEENARQDERMLIGHEIHDSVGHKLTALLMQLEAFRLNADEKDKEKVEKLKELAEQSLEETRRAVKSFKQNEVGGLQGLIRLIRKLEMEKFMKINFSVKHGAFAASLTGEQSFAIYRAVQEALTNIMKHSSTREAHISFEAPGGSIFRFEVVNPAKTNSFFQEGYGLNAMRDRLEKVGGTLEIHHDERQFAIRGSIRLMERRGSV</sequence>
<dbReference type="Gene3D" id="3.30.565.10">
    <property type="entry name" value="Histidine kinase-like ATPase, C-terminal domain"/>
    <property type="match status" value="1"/>
</dbReference>
<organism evidence="12 13">
    <name type="scientific">Gracilibacillus salitolerans</name>
    <dbReference type="NCBI Taxonomy" id="2663022"/>
    <lineage>
        <taxon>Bacteria</taxon>
        <taxon>Bacillati</taxon>
        <taxon>Bacillota</taxon>
        <taxon>Bacilli</taxon>
        <taxon>Bacillales</taxon>
        <taxon>Bacillaceae</taxon>
        <taxon>Gracilibacillus</taxon>
    </lineage>
</organism>
<keyword evidence="8" id="KW-0902">Two-component regulatory system</keyword>
<evidence type="ECO:0000256" key="8">
    <source>
        <dbReference type="ARBA" id="ARBA00023012"/>
    </source>
</evidence>
<evidence type="ECO:0000256" key="2">
    <source>
        <dbReference type="ARBA" id="ARBA00012438"/>
    </source>
</evidence>
<keyword evidence="10" id="KW-1133">Transmembrane helix</keyword>
<feature type="transmembrane region" description="Helical" evidence="10">
    <location>
        <begin position="127"/>
        <end position="146"/>
    </location>
</feature>
<evidence type="ECO:0000256" key="9">
    <source>
        <dbReference type="SAM" id="Coils"/>
    </source>
</evidence>
<protein>
    <recommendedName>
        <fullName evidence="2">histidine kinase</fullName>
        <ecNumber evidence="2">2.7.13.3</ecNumber>
    </recommendedName>
</protein>
<dbReference type="PANTHER" id="PTHR24421">
    <property type="entry name" value="NITRATE/NITRITE SENSOR PROTEIN NARX-RELATED"/>
    <property type="match status" value="1"/>
</dbReference>
<dbReference type="CDD" id="cd16917">
    <property type="entry name" value="HATPase_UhpB-NarQ-NarX-like"/>
    <property type="match status" value="1"/>
</dbReference>
<feature type="transmembrane region" description="Helical" evidence="10">
    <location>
        <begin position="101"/>
        <end position="121"/>
    </location>
</feature>
<keyword evidence="5" id="KW-0547">Nucleotide-binding</keyword>
<dbReference type="AlphaFoldDB" id="A0A5Q2TPG0"/>
<keyword evidence="13" id="KW-1185">Reference proteome</keyword>
<dbReference type="Pfam" id="PF07730">
    <property type="entry name" value="HisKA_3"/>
    <property type="match status" value="1"/>
</dbReference>
<evidence type="ECO:0000256" key="10">
    <source>
        <dbReference type="SAM" id="Phobius"/>
    </source>
</evidence>
<evidence type="ECO:0000313" key="12">
    <source>
        <dbReference type="EMBL" id="QGH35923.1"/>
    </source>
</evidence>
<accession>A0A5Q2TPG0</accession>
<evidence type="ECO:0000256" key="6">
    <source>
        <dbReference type="ARBA" id="ARBA00022777"/>
    </source>
</evidence>
<feature type="transmembrane region" description="Helical" evidence="10">
    <location>
        <begin position="29"/>
        <end position="48"/>
    </location>
</feature>
<keyword evidence="9" id="KW-0175">Coiled coil</keyword>
<feature type="domain" description="Signal transduction histidine kinase subgroup 3 dimerisation and phosphoacceptor" evidence="11">
    <location>
        <begin position="182"/>
        <end position="243"/>
    </location>
</feature>
<comment type="catalytic activity">
    <reaction evidence="1">
        <text>ATP + protein L-histidine = ADP + protein N-phospho-L-histidine.</text>
        <dbReference type="EC" id="2.7.13.3"/>
    </reaction>
</comment>
<keyword evidence="7" id="KW-0067">ATP-binding</keyword>
<dbReference type="GO" id="GO:0046983">
    <property type="term" value="F:protein dimerization activity"/>
    <property type="evidence" value="ECO:0007669"/>
    <property type="project" value="InterPro"/>
</dbReference>
<evidence type="ECO:0000256" key="3">
    <source>
        <dbReference type="ARBA" id="ARBA00022553"/>
    </source>
</evidence>
<gene>
    <name evidence="12" type="ORF">GI584_18520</name>
</gene>
<dbReference type="GO" id="GO:0005524">
    <property type="term" value="F:ATP binding"/>
    <property type="evidence" value="ECO:0007669"/>
    <property type="project" value="UniProtKB-KW"/>
</dbReference>
<evidence type="ECO:0000259" key="11">
    <source>
        <dbReference type="Pfam" id="PF07730"/>
    </source>
</evidence>
<keyword evidence="6 12" id="KW-0418">Kinase</keyword>
<evidence type="ECO:0000256" key="7">
    <source>
        <dbReference type="ARBA" id="ARBA00022840"/>
    </source>
</evidence>
<feature type="transmembrane region" description="Helical" evidence="10">
    <location>
        <begin position="5"/>
        <end position="23"/>
    </location>
</feature>
<evidence type="ECO:0000313" key="13">
    <source>
        <dbReference type="Proteomes" id="UP000339690"/>
    </source>
</evidence>